<protein>
    <submittedName>
        <fullName evidence="1">Uncharacterized protein</fullName>
    </submittedName>
</protein>
<sequence>VVLEDVTPEELDPLVSILYPSSFDEEDIRSQADWSNVLKLSTRWSFRSIRALAIRRLEPMLSSPLDRLALARSYDVAHWVEPALFELVLREKSLNTAEVARMTHSDTAFVAMAREALR</sequence>
<gene>
    <name evidence="1" type="ORF">K488DRAFT_36421</name>
</gene>
<dbReference type="EMBL" id="MU273578">
    <property type="protein sequence ID" value="KAI0031500.1"/>
    <property type="molecule type" value="Genomic_DNA"/>
</dbReference>
<comment type="caution">
    <text evidence="1">The sequence shown here is derived from an EMBL/GenBank/DDBJ whole genome shotgun (WGS) entry which is preliminary data.</text>
</comment>
<feature type="non-terminal residue" evidence="1">
    <location>
        <position position="1"/>
    </location>
</feature>
<accession>A0ACB8QIJ8</accession>
<feature type="non-terminal residue" evidence="1">
    <location>
        <position position="118"/>
    </location>
</feature>
<organism evidence="1 2">
    <name type="scientific">Vararia minispora EC-137</name>
    <dbReference type="NCBI Taxonomy" id="1314806"/>
    <lineage>
        <taxon>Eukaryota</taxon>
        <taxon>Fungi</taxon>
        <taxon>Dikarya</taxon>
        <taxon>Basidiomycota</taxon>
        <taxon>Agaricomycotina</taxon>
        <taxon>Agaricomycetes</taxon>
        <taxon>Russulales</taxon>
        <taxon>Lachnocladiaceae</taxon>
        <taxon>Vararia</taxon>
    </lineage>
</organism>
<evidence type="ECO:0000313" key="1">
    <source>
        <dbReference type="EMBL" id="KAI0031500.1"/>
    </source>
</evidence>
<keyword evidence="2" id="KW-1185">Reference proteome</keyword>
<dbReference type="Proteomes" id="UP000814128">
    <property type="component" value="Unassembled WGS sequence"/>
</dbReference>
<evidence type="ECO:0000313" key="2">
    <source>
        <dbReference type="Proteomes" id="UP000814128"/>
    </source>
</evidence>
<reference evidence="1" key="1">
    <citation type="submission" date="2021-02" db="EMBL/GenBank/DDBJ databases">
        <authorList>
            <consortium name="DOE Joint Genome Institute"/>
            <person name="Ahrendt S."/>
            <person name="Looney B.P."/>
            <person name="Miyauchi S."/>
            <person name="Morin E."/>
            <person name="Drula E."/>
            <person name="Courty P.E."/>
            <person name="Chicoki N."/>
            <person name="Fauchery L."/>
            <person name="Kohler A."/>
            <person name="Kuo A."/>
            <person name="Labutti K."/>
            <person name="Pangilinan J."/>
            <person name="Lipzen A."/>
            <person name="Riley R."/>
            <person name="Andreopoulos W."/>
            <person name="He G."/>
            <person name="Johnson J."/>
            <person name="Barry K.W."/>
            <person name="Grigoriev I.V."/>
            <person name="Nagy L."/>
            <person name="Hibbett D."/>
            <person name="Henrissat B."/>
            <person name="Matheny P.B."/>
            <person name="Labbe J."/>
            <person name="Martin F."/>
        </authorList>
    </citation>
    <scope>NUCLEOTIDE SEQUENCE</scope>
    <source>
        <strain evidence="1">EC-137</strain>
    </source>
</reference>
<name>A0ACB8QIJ8_9AGAM</name>
<reference evidence="1" key="2">
    <citation type="journal article" date="2022" name="New Phytol.">
        <title>Evolutionary transition to the ectomycorrhizal habit in the genomes of a hyperdiverse lineage of mushroom-forming fungi.</title>
        <authorList>
            <person name="Looney B."/>
            <person name="Miyauchi S."/>
            <person name="Morin E."/>
            <person name="Drula E."/>
            <person name="Courty P.E."/>
            <person name="Kohler A."/>
            <person name="Kuo A."/>
            <person name="LaButti K."/>
            <person name="Pangilinan J."/>
            <person name="Lipzen A."/>
            <person name="Riley R."/>
            <person name="Andreopoulos W."/>
            <person name="He G."/>
            <person name="Johnson J."/>
            <person name="Nolan M."/>
            <person name="Tritt A."/>
            <person name="Barry K.W."/>
            <person name="Grigoriev I.V."/>
            <person name="Nagy L.G."/>
            <person name="Hibbett D."/>
            <person name="Henrissat B."/>
            <person name="Matheny P.B."/>
            <person name="Labbe J."/>
            <person name="Martin F.M."/>
        </authorList>
    </citation>
    <scope>NUCLEOTIDE SEQUENCE</scope>
    <source>
        <strain evidence="1">EC-137</strain>
    </source>
</reference>
<proteinExistence type="predicted"/>